<protein>
    <submittedName>
        <fullName evidence="1">Uncharacterized protein</fullName>
    </submittedName>
</protein>
<proteinExistence type="predicted"/>
<evidence type="ECO:0000313" key="1">
    <source>
        <dbReference type="EMBL" id="KKN52691.1"/>
    </source>
</evidence>
<accession>A0A0F9TU89</accession>
<name>A0A0F9TU89_9ZZZZ</name>
<comment type="caution">
    <text evidence="1">The sequence shown here is derived from an EMBL/GenBank/DDBJ whole genome shotgun (WGS) entry which is preliminary data.</text>
</comment>
<sequence>MGLRDIIFSAEKLERLTEVPVAPSLPLLEPEAPALAPSPPAPAGPLSPREHFAARMRGEPVEIEAPSVVVPKKKEEVPESEVRVAILEAVTGVPGGLKTGDLQGLVAIRTGANAAQIRKAMGQMVLDGKLISERIKGQRGMFWRLPGVPITPAEPEVPVPEPAMPGIEEGPPEVTAEQIDVAIKRVLGTPGVTTLITRQVQEQVADAIDISKSRVRIRMKALEKAGTIKQVAGVGRGVNWSLGVPVALPPRVA</sequence>
<feature type="non-terminal residue" evidence="1">
    <location>
        <position position="253"/>
    </location>
</feature>
<dbReference type="AlphaFoldDB" id="A0A0F9TU89"/>
<gene>
    <name evidence="1" type="ORF">LCGC14_0610240</name>
</gene>
<organism evidence="1">
    <name type="scientific">marine sediment metagenome</name>
    <dbReference type="NCBI Taxonomy" id="412755"/>
    <lineage>
        <taxon>unclassified sequences</taxon>
        <taxon>metagenomes</taxon>
        <taxon>ecological metagenomes</taxon>
    </lineage>
</organism>
<reference evidence="1" key="1">
    <citation type="journal article" date="2015" name="Nature">
        <title>Complex archaea that bridge the gap between prokaryotes and eukaryotes.</title>
        <authorList>
            <person name="Spang A."/>
            <person name="Saw J.H."/>
            <person name="Jorgensen S.L."/>
            <person name="Zaremba-Niedzwiedzka K."/>
            <person name="Martijn J."/>
            <person name="Lind A.E."/>
            <person name="van Eijk R."/>
            <person name="Schleper C."/>
            <person name="Guy L."/>
            <person name="Ettema T.J."/>
        </authorList>
    </citation>
    <scope>NUCLEOTIDE SEQUENCE</scope>
</reference>
<dbReference type="EMBL" id="LAZR01001009">
    <property type="protein sequence ID" value="KKN52691.1"/>
    <property type="molecule type" value="Genomic_DNA"/>
</dbReference>